<evidence type="ECO:0000313" key="2">
    <source>
        <dbReference type="Proteomes" id="UP000320674"/>
    </source>
</evidence>
<evidence type="ECO:0000313" key="1">
    <source>
        <dbReference type="EMBL" id="TRU69931.1"/>
    </source>
</evidence>
<keyword evidence="1" id="KW-0645">Protease</keyword>
<dbReference type="EMBL" id="SFAZ01000255">
    <property type="protein sequence ID" value="TRU69931.1"/>
    <property type="molecule type" value="Genomic_DNA"/>
</dbReference>
<dbReference type="Proteomes" id="UP000320674">
    <property type="component" value="Unassembled WGS sequence"/>
</dbReference>
<reference evidence="1 2" key="1">
    <citation type="submission" date="2019-01" db="EMBL/GenBank/DDBJ databases">
        <title>Coherence of Microcystis species and biogeography revealed through population genomics.</title>
        <authorList>
            <person name="Perez-Carrascal O.M."/>
            <person name="Terrat Y."/>
            <person name="Giani A."/>
            <person name="Fortin N."/>
            <person name="Tromas N."/>
            <person name="Shapiro B.J."/>
        </authorList>
    </citation>
    <scope>NUCLEOTIDE SEQUENCE [LARGE SCALE GENOMIC DNA]</scope>
    <source>
        <strain evidence="1">Mv_BB_P_19951000_S68D</strain>
    </source>
</reference>
<name>A0A552HFD5_MICVR</name>
<dbReference type="Gene3D" id="2.60.40.1120">
    <property type="entry name" value="Carboxypeptidase-like, regulatory domain"/>
    <property type="match status" value="1"/>
</dbReference>
<accession>A0A552HFD5</accession>
<organism evidence="1 2">
    <name type="scientific">Microcystis viridis Mv_BB_P_19951000_S68D</name>
    <dbReference type="NCBI Taxonomy" id="2486270"/>
    <lineage>
        <taxon>Bacteria</taxon>
        <taxon>Bacillati</taxon>
        <taxon>Cyanobacteriota</taxon>
        <taxon>Cyanophyceae</taxon>
        <taxon>Oscillatoriophycideae</taxon>
        <taxon>Chroococcales</taxon>
        <taxon>Microcystaceae</taxon>
        <taxon>Microcystis</taxon>
    </lineage>
</organism>
<dbReference type="GO" id="GO:0004180">
    <property type="term" value="F:carboxypeptidase activity"/>
    <property type="evidence" value="ECO:0007669"/>
    <property type="project" value="UniProtKB-KW"/>
</dbReference>
<protein>
    <submittedName>
        <fullName evidence="1">Carboxypeptidase regulatory-like domain-containing protein</fullName>
    </submittedName>
</protein>
<proteinExistence type="predicted"/>
<keyword evidence="1" id="KW-0378">Hydrolase</keyword>
<keyword evidence="1" id="KW-0121">Carboxypeptidase</keyword>
<dbReference type="SUPFAM" id="SSF49464">
    <property type="entry name" value="Carboxypeptidase regulatory domain-like"/>
    <property type="match status" value="1"/>
</dbReference>
<comment type="caution">
    <text evidence="1">The sequence shown here is derived from an EMBL/GenBank/DDBJ whole genome shotgun (WGS) entry which is preliminary data.</text>
</comment>
<dbReference type="AlphaFoldDB" id="A0A552HFD5"/>
<gene>
    <name evidence="1" type="ORF">EWV77_17685</name>
</gene>
<sequence length="147" mass="16125">MLLFIPPKQLTITLLAPLMLLVSSCSSKLISAPGIKGRFIEESTGKPIPGAKVRYTNIGEGLTKESITDADGRFIFQPEFTEGYAGYPTSPVGLRVRLQLMIKDKHNFSSVYPSVKNSAYPSVKNTDVDNAMIDAGDIKVNRFFLNP</sequence>
<dbReference type="InterPro" id="IPR008969">
    <property type="entry name" value="CarboxyPept-like_regulatory"/>
</dbReference>